<dbReference type="InterPro" id="IPR003953">
    <property type="entry name" value="FAD-dep_OxRdtase_2_FAD-bd"/>
</dbReference>
<dbReference type="Proteomes" id="UP000477543">
    <property type="component" value="Unassembled WGS sequence"/>
</dbReference>
<evidence type="ECO:0000313" key="5">
    <source>
        <dbReference type="Proteomes" id="UP000477543"/>
    </source>
</evidence>
<evidence type="ECO:0000259" key="3">
    <source>
        <dbReference type="Pfam" id="PF00890"/>
    </source>
</evidence>
<dbReference type="AlphaFoldDB" id="A0A6L9G0U1"/>
<accession>A0A6L9G0U1</accession>
<dbReference type="EMBL" id="WYDN01000001">
    <property type="protein sequence ID" value="NAZ14804.1"/>
    <property type="molecule type" value="Genomic_DNA"/>
</dbReference>
<dbReference type="PANTHER" id="PTHR43260:SF1">
    <property type="entry name" value="KSDD-LIKE STEROID DEHYDROGENASE RV0785"/>
    <property type="match status" value="1"/>
</dbReference>
<organism evidence="4 5">
    <name type="scientific">Glutamicibacter soli</name>
    <dbReference type="NCBI Taxonomy" id="453836"/>
    <lineage>
        <taxon>Bacteria</taxon>
        <taxon>Bacillati</taxon>
        <taxon>Actinomycetota</taxon>
        <taxon>Actinomycetes</taxon>
        <taxon>Micrococcales</taxon>
        <taxon>Micrococcaceae</taxon>
        <taxon>Glutamicibacter</taxon>
    </lineage>
</organism>
<name>A0A6L9G0U1_9MICC</name>
<dbReference type="InterPro" id="IPR036188">
    <property type="entry name" value="FAD/NAD-bd_sf"/>
</dbReference>
<gene>
    <name evidence="4" type="ORF">GT020_01795</name>
</gene>
<dbReference type="SUPFAM" id="SSF51905">
    <property type="entry name" value="FAD/NAD(P)-binding domain"/>
    <property type="match status" value="1"/>
</dbReference>
<feature type="domain" description="FAD-dependent oxidoreductase 2 FAD-binding" evidence="3">
    <location>
        <begin position="9"/>
        <end position="85"/>
    </location>
</feature>
<dbReference type="PANTHER" id="PTHR43260">
    <property type="entry name" value="3-KETOSTEROID-DELTA-1-DEHYDROGENASE"/>
    <property type="match status" value="1"/>
</dbReference>
<sequence length="93" mass="9913">MVAKALKTDVVIVGSGPSGLVAAAEAVDAGLNVTIVDQENSNNLGGQAHWSFGGLFLVDSPEQRHLRVKDSFELAWSGWQDSAQFGRLEDQDS</sequence>
<keyword evidence="2" id="KW-0560">Oxidoreductase</keyword>
<dbReference type="Pfam" id="PF00890">
    <property type="entry name" value="FAD_binding_2"/>
    <property type="match status" value="1"/>
</dbReference>
<evidence type="ECO:0000256" key="2">
    <source>
        <dbReference type="ARBA" id="ARBA00023002"/>
    </source>
</evidence>
<proteinExistence type="predicted"/>
<dbReference type="InterPro" id="IPR014614">
    <property type="entry name" value="KsdD_DH"/>
</dbReference>
<dbReference type="Gene3D" id="3.50.50.60">
    <property type="entry name" value="FAD/NAD(P)-binding domain"/>
    <property type="match status" value="1"/>
</dbReference>
<evidence type="ECO:0000256" key="1">
    <source>
        <dbReference type="ARBA" id="ARBA00022630"/>
    </source>
</evidence>
<keyword evidence="1" id="KW-0285">Flavoprotein</keyword>
<evidence type="ECO:0000313" key="4">
    <source>
        <dbReference type="EMBL" id="NAZ14804.1"/>
    </source>
</evidence>
<dbReference type="GO" id="GO:0016627">
    <property type="term" value="F:oxidoreductase activity, acting on the CH-CH group of donors"/>
    <property type="evidence" value="ECO:0007669"/>
    <property type="project" value="InterPro"/>
</dbReference>
<protein>
    <submittedName>
        <fullName evidence="4">FAD-binding protein</fullName>
    </submittedName>
</protein>
<comment type="caution">
    <text evidence="4">The sequence shown here is derived from an EMBL/GenBank/DDBJ whole genome shotgun (WGS) entry which is preliminary data.</text>
</comment>
<reference evidence="4 5" key="1">
    <citation type="submission" date="2020-01" db="EMBL/GenBank/DDBJ databases">
        <title>Glutamicibacter soli M275.</title>
        <authorList>
            <person name="Meng X."/>
        </authorList>
    </citation>
    <scope>NUCLEOTIDE SEQUENCE [LARGE SCALE GENOMIC DNA]</scope>
    <source>
        <strain evidence="4 5">M275</strain>
    </source>
</reference>